<feature type="transmembrane region" description="Helical" evidence="8">
    <location>
        <begin position="20"/>
        <end position="41"/>
    </location>
</feature>
<feature type="domain" description="YetF-like N-terminal transmembrane" evidence="10">
    <location>
        <begin position="24"/>
        <end position="96"/>
    </location>
</feature>
<evidence type="ECO:0000313" key="12">
    <source>
        <dbReference type="Proteomes" id="UP000620633"/>
    </source>
</evidence>
<dbReference type="RefSeq" id="WP_229779378.1">
    <property type="nucleotide sequence ID" value="NZ_BMQO01000010.1"/>
</dbReference>
<evidence type="ECO:0000259" key="9">
    <source>
        <dbReference type="Pfam" id="PF04239"/>
    </source>
</evidence>
<keyword evidence="6 8" id="KW-0472">Membrane</keyword>
<dbReference type="Proteomes" id="UP000620633">
    <property type="component" value="Unassembled WGS sequence"/>
</dbReference>
<feature type="region of interest" description="Disordered" evidence="7">
    <location>
        <begin position="227"/>
        <end position="277"/>
    </location>
</feature>
<dbReference type="InterPro" id="IPR007353">
    <property type="entry name" value="DUF421"/>
</dbReference>
<evidence type="ECO:0000256" key="7">
    <source>
        <dbReference type="SAM" id="MobiDB-lite"/>
    </source>
</evidence>
<evidence type="ECO:0000256" key="1">
    <source>
        <dbReference type="ARBA" id="ARBA00004651"/>
    </source>
</evidence>
<keyword evidence="3" id="KW-1003">Cell membrane</keyword>
<evidence type="ECO:0000256" key="8">
    <source>
        <dbReference type="SAM" id="Phobius"/>
    </source>
</evidence>
<evidence type="ECO:0000256" key="6">
    <source>
        <dbReference type="ARBA" id="ARBA00023136"/>
    </source>
</evidence>
<feature type="transmembrane region" description="Helical" evidence="8">
    <location>
        <begin position="48"/>
        <end position="66"/>
    </location>
</feature>
<evidence type="ECO:0000256" key="2">
    <source>
        <dbReference type="ARBA" id="ARBA00006448"/>
    </source>
</evidence>
<feature type="compositionally biased region" description="Low complexity" evidence="7">
    <location>
        <begin position="256"/>
        <end position="277"/>
    </location>
</feature>
<comment type="similarity">
    <text evidence="2">Belongs to the UPF0702 family.</text>
</comment>
<feature type="compositionally biased region" description="Low complexity" evidence="7">
    <location>
        <begin position="239"/>
        <end position="249"/>
    </location>
</feature>
<reference evidence="12" key="1">
    <citation type="journal article" date="2019" name="Int. J. Syst. Evol. Microbiol.">
        <title>The Global Catalogue of Microorganisms (GCM) 10K type strain sequencing project: providing services to taxonomists for standard genome sequencing and annotation.</title>
        <authorList>
            <consortium name="The Broad Institute Genomics Platform"/>
            <consortium name="The Broad Institute Genome Sequencing Center for Infectious Disease"/>
            <person name="Wu L."/>
            <person name="Ma J."/>
        </authorList>
    </citation>
    <scope>NUCLEOTIDE SEQUENCE [LARGE SCALE GENOMIC DNA]</scope>
    <source>
        <strain evidence="12">JCM 31406</strain>
    </source>
</reference>
<keyword evidence="5 8" id="KW-1133">Transmembrane helix</keyword>
<dbReference type="InterPro" id="IPR023090">
    <property type="entry name" value="UPF0702_alpha/beta_dom_sf"/>
</dbReference>
<feature type="domain" description="YetF C-terminal" evidence="9">
    <location>
        <begin position="102"/>
        <end position="170"/>
    </location>
</feature>
<keyword evidence="4 8" id="KW-0812">Transmembrane</keyword>
<protein>
    <submittedName>
        <fullName evidence="11">DUF421 domain-containing protein</fullName>
    </submittedName>
</protein>
<dbReference type="PANTHER" id="PTHR34582:SF6">
    <property type="entry name" value="UPF0702 TRANSMEMBRANE PROTEIN YCAP"/>
    <property type="match status" value="1"/>
</dbReference>
<evidence type="ECO:0000313" key="11">
    <source>
        <dbReference type="EMBL" id="GGS30085.1"/>
    </source>
</evidence>
<dbReference type="Pfam" id="PF20730">
    <property type="entry name" value="YetF_N"/>
    <property type="match status" value="1"/>
</dbReference>
<accession>A0ABQ2SLQ0</accession>
<gene>
    <name evidence="11" type="ORF">GCM10008961_22160</name>
</gene>
<dbReference type="PANTHER" id="PTHR34582">
    <property type="entry name" value="UPF0702 TRANSMEMBRANE PROTEIN YCAP"/>
    <property type="match status" value="1"/>
</dbReference>
<dbReference type="InterPro" id="IPR048454">
    <property type="entry name" value="YetF_N"/>
</dbReference>
<evidence type="ECO:0000256" key="5">
    <source>
        <dbReference type="ARBA" id="ARBA00022989"/>
    </source>
</evidence>
<dbReference type="EMBL" id="BMQO01000010">
    <property type="protein sequence ID" value="GGS30085.1"/>
    <property type="molecule type" value="Genomic_DNA"/>
</dbReference>
<sequence>MSAEVVPFDWARMLLGDTPPLFLLEIAFRTAVMFLWLVLLLRVTGKRGLAQLSPLEVAIVIGLGSAAGDPMFYPEVPLLHAMLVMALVVGLQRLISHLVIVSERVETFVEGTPVELIRDGVLLGGGLERANLSREDVFERLRAQGVRQLGAVQRAYFEQDGNLTVFTHPHDPPPGLPVVPPWDLEPPPELGADAARAFTGPLACLECGRTRNGAQDGAGPCACGSDRWTPALTDPLSPNPAAGADGPDNAPDDGAADGAADGPADGGEAAPAAAGPH</sequence>
<evidence type="ECO:0000256" key="3">
    <source>
        <dbReference type="ARBA" id="ARBA00022475"/>
    </source>
</evidence>
<proteinExistence type="inferred from homology"/>
<organism evidence="11 12">
    <name type="scientific">Deinococcus knuensis</name>
    <dbReference type="NCBI Taxonomy" id="1837380"/>
    <lineage>
        <taxon>Bacteria</taxon>
        <taxon>Thermotogati</taxon>
        <taxon>Deinococcota</taxon>
        <taxon>Deinococci</taxon>
        <taxon>Deinococcales</taxon>
        <taxon>Deinococcaceae</taxon>
        <taxon>Deinococcus</taxon>
    </lineage>
</organism>
<evidence type="ECO:0000256" key="4">
    <source>
        <dbReference type="ARBA" id="ARBA00022692"/>
    </source>
</evidence>
<comment type="caution">
    <text evidence="11">The sequence shown here is derived from an EMBL/GenBank/DDBJ whole genome shotgun (WGS) entry which is preliminary data.</text>
</comment>
<feature type="transmembrane region" description="Helical" evidence="8">
    <location>
        <begin position="78"/>
        <end position="95"/>
    </location>
</feature>
<dbReference type="Gene3D" id="3.30.240.20">
    <property type="entry name" value="bsu07140 like domains"/>
    <property type="match status" value="1"/>
</dbReference>
<dbReference type="Pfam" id="PF04239">
    <property type="entry name" value="DUF421"/>
    <property type="match status" value="1"/>
</dbReference>
<comment type="subcellular location">
    <subcellularLocation>
        <location evidence="1">Cell membrane</location>
        <topology evidence="1">Multi-pass membrane protein</topology>
    </subcellularLocation>
</comment>
<evidence type="ECO:0000259" key="10">
    <source>
        <dbReference type="Pfam" id="PF20730"/>
    </source>
</evidence>
<keyword evidence="12" id="KW-1185">Reference proteome</keyword>
<name>A0ABQ2SLQ0_9DEIO</name>